<dbReference type="EMBL" id="OC925137">
    <property type="protein sequence ID" value="CAD7655951.1"/>
    <property type="molecule type" value="Genomic_DNA"/>
</dbReference>
<reference evidence="12" key="1">
    <citation type="submission" date="2020-11" db="EMBL/GenBank/DDBJ databases">
        <authorList>
            <person name="Tran Van P."/>
        </authorList>
    </citation>
    <scope>NUCLEOTIDE SEQUENCE</scope>
</reference>
<dbReference type="PROSITE" id="PS00237">
    <property type="entry name" value="G_PROTEIN_RECEP_F1_1"/>
    <property type="match status" value="1"/>
</dbReference>
<keyword evidence="5 9" id="KW-0297">G-protein coupled receptor</keyword>
<feature type="transmembrane region" description="Helical" evidence="10">
    <location>
        <begin position="157"/>
        <end position="181"/>
    </location>
</feature>
<gene>
    <name evidence="12" type="ORF">ONB1V03_LOCUS12591</name>
</gene>
<dbReference type="Gene3D" id="1.20.1070.10">
    <property type="entry name" value="Rhodopsin 7-helix transmembrane proteins"/>
    <property type="match status" value="1"/>
</dbReference>
<dbReference type="InterPro" id="IPR000276">
    <property type="entry name" value="GPCR_Rhodpsn"/>
</dbReference>
<comment type="similarity">
    <text evidence="2 9">Belongs to the G-protein coupled receptor 1 family.</text>
</comment>
<evidence type="ECO:0000259" key="11">
    <source>
        <dbReference type="PROSITE" id="PS50262"/>
    </source>
</evidence>
<name>A0A7R9QS88_9ACAR</name>
<sequence length="271" mass="31890">MAYEHSHDNGSVPDKYRQYKANTDHDLYIQISHTVGLIAEYGAYVEYVVVIKKRLLFIRVTCLSSSVLTLSAISCDRFVAILYPLRARFTKQRTALIITIIWIVSMFISIPFFLYRKHHIIEWHDFTESRCIETWPTPRFWDSHRKQCVTLNTYKQLYYSIVTIMLFFIPVLVMVTAYSFVIKRLWTRVVPGECLPKGGQHSRQIAAKKKLPQWFSWLSYVSHFIAYGSSAINPIIYGGFNQNFRHALNAILRCRFRAIRRPICKSSIIWY</sequence>
<evidence type="ECO:0000256" key="7">
    <source>
        <dbReference type="ARBA" id="ARBA00023170"/>
    </source>
</evidence>
<organism evidence="12">
    <name type="scientific">Oppiella nova</name>
    <dbReference type="NCBI Taxonomy" id="334625"/>
    <lineage>
        <taxon>Eukaryota</taxon>
        <taxon>Metazoa</taxon>
        <taxon>Ecdysozoa</taxon>
        <taxon>Arthropoda</taxon>
        <taxon>Chelicerata</taxon>
        <taxon>Arachnida</taxon>
        <taxon>Acari</taxon>
        <taxon>Acariformes</taxon>
        <taxon>Sarcoptiformes</taxon>
        <taxon>Oribatida</taxon>
        <taxon>Brachypylina</taxon>
        <taxon>Oppioidea</taxon>
        <taxon>Oppiidae</taxon>
        <taxon>Oppiella</taxon>
    </lineage>
</organism>
<dbReference type="PRINTS" id="PR00237">
    <property type="entry name" value="GPCRRHODOPSN"/>
</dbReference>
<dbReference type="PROSITE" id="PS50262">
    <property type="entry name" value="G_PROTEIN_RECEP_F1_2"/>
    <property type="match status" value="1"/>
</dbReference>
<evidence type="ECO:0000256" key="4">
    <source>
        <dbReference type="ARBA" id="ARBA00022989"/>
    </source>
</evidence>
<dbReference type="SUPFAM" id="SSF81321">
    <property type="entry name" value="Family A G protein-coupled receptor-like"/>
    <property type="match status" value="1"/>
</dbReference>
<evidence type="ECO:0000256" key="9">
    <source>
        <dbReference type="RuleBase" id="RU000688"/>
    </source>
</evidence>
<comment type="subcellular location">
    <subcellularLocation>
        <location evidence="1">Membrane</location>
        <topology evidence="1">Multi-pass membrane protein</topology>
    </subcellularLocation>
</comment>
<feature type="domain" description="G-protein coupled receptors family 1 profile" evidence="11">
    <location>
        <begin position="55"/>
        <end position="185"/>
    </location>
</feature>
<protein>
    <recommendedName>
        <fullName evidence="11">G-protein coupled receptors family 1 profile domain-containing protein</fullName>
    </recommendedName>
</protein>
<accession>A0A7R9QS88</accession>
<keyword evidence="4 10" id="KW-1133">Transmembrane helix</keyword>
<dbReference type="AlphaFoldDB" id="A0A7R9QS88"/>
<evidence type="ECO:0000256" key="5">
    <source>
        <dbReference type="ARBA" id="ARBA00023040"/>
    </source>
</evidence>
<proteinExistence type="inferred from homology"/>
<evidence type="ECO:0000256" key="8">
    <source>
        <dbReference type="ARBA" id="ARBA00023224"/>
    </source>
</evidence>
<feature type="transmembrane region" description="Helical" evidence="10">
    <location>
        <begin position="95"/>
        <end position="115"/>
    </location>
</feature>
<keyword evidence="13" id="KW-1185">Reference proteome</keyword>
<evidence type="ECO:0000256" key="3">
    <source>
        <dbReference type="ARBA" id="ARBA00022692"/>
    </source>
</evidence>
<dbReference type="OrthoDB" id="5975505at2759"/>
<evidence type="ECO:0000256" key="1">
    <source>
        <dbReference type="ARBA" id="ARBA00004141"/>
    </source>
</evidence>
<evidence type="ECO:0000256" key="6">
    <source>
        <dbReference type="ARBA" id="ARBA00023136"/>
    </source>
</evidence>
<dbReference type="Proteomes" id="UP000728032">
    <property type="component" value="Unassembled WGS sequence"/>
</dbReference>
<dbReference type="GO" id="GO:0008188">
    <property type="term" value="F:neuropeptide receptor activity"/>
    <property type="evidence" value="ECO:0007669"/>
    <property type="project" value="TreeGrafter"/>
</dbReference>
<dbReference type="GO" id="GO:0005886">
    <property type="term" value="C:plasma membrane"/>
    <property type="evidence" value="ECO:0007669"/>
    <property type="project" value="TreeGrafter"/>
</dbReference>
<keyword evidence="7 9" id="KW-0675">Receptor</keyword>
<dbReference type="Pfam" id="PF00001">
    <property type="entry name" value="7tm_1"/>
    <property type="match status" value="1"/>
</dbReference>
<dbReference type="EMBL" id="CAJPVJ010010312">
    <property type="protein sequence ID" value="CAG2173138.1"/>
    <property type="molecule type" value="Genomic_DNA"/>
</dbReference>
<dbReference type="InterPro" id="IPR017452">
    <property type="entry name" value="GPCR_Rhodpsn_7TM"/>
</dbReference>
<evidence type="ECO:0000313" key="12">
    <source>
        <dbReference type="EMBL" id="CAD7655951.1"/>
    </source>
</evidence>
<evidence type="ECO:0000313" key="13">
    <source>
        <dbReference type="Proteomes" id="UP000728032"/>
    </source>
</evidence>
<dbReference type="PANTHER" id="PTHR24238">
    <property type="entry name" value="G-PROTEIN COUPLED RECEPTOR"/>
    <property type="match status" value="1"/>
</dbReference>
<evidence type="ECO:0000256" key="10">
    <source>
        <dbReference type="SAM" id="Phobius"/>
    </source>
</evidence>
<keyword evidence="3 9" id="KW-0812">Transmembrane</keyword>
<keyword evidence="8 9" id="KW-0807">Transducer</keyword>
<dbReference type="PANTHER" id="PTHR24238:SF57">
    <property type="entry name" value="G-PROTEIN COUPLED RECEPTOR 83"/>
    <property type="match status" value="1"/>
</dbReference>
<keyword evidence="6 10" id="KW-0472">Membrane</keyword>
<evidence type="ECO:0000256" key="2">
    <source>
        <dbReference type="ARBA" id="ARBA00010663"/>
    </source>
</evidence>